<sequence>RYGLVWRWWWRRRGPSGFGAASTAEEVTAGVDATNLTVIVTGATNGIGKETARDLALRGATVIIPARTLESGLKVKESLAEQVPSSKLHVMELDLSSLSSVRDFAESFNSSHKHLNILINNAGIMACPFQLSEDGIELQFATNHVGHFLLTNLLLDKMKSTARETGVQGRIINVSSVSHRRSDGTCFELNKLNDRARYQRNTAYAHSKLANVLHANELSRRVQEEGCNLTVNSLHPGVIFTSLYRHIPGNSKGAIVSVISPVTNLFLKGVPQGAATTCYLALNPNLKDISGKYFSDCKEATPTAVARDPELAKRLWSFSEELVADYLWLAKEAIGSGMWGWLWGRRGPSGFGAASTAEEVTAGVDATSLTAIVTGATNGIGKETARVLALRGAKVIIPARTLESGLEVKESLAEQVPSSNLHVMEMDLSSLSSVRAFARSFDSSHEHLNILINNAGIMACPYQLSKDGIELQFATNHVGHFLLTHLLLDKMKSTARETGVQGRIINVASIAHKRSDGTCFELNKLNDKSRYQPFIAYAHSKLANILHANELSRRFPEEGCNLTANSLHPGIIFTNIIRYVAANRALVSVVTPVANLFLKSVPQGAATTCYLALHPSLKDVSGKYFADCNEATPTAVARDSELAKRLWSFSEELVEINEELQTENQMGFHTARHG</sequence>
<dbReference type="PANTHER" id="PTHR48476">
    <property type="entry name" value="SHORT-CHAIN DEHYDROGENASE TIC 32, CHLOROPLASTIC-LIKE"/>
    <property type="match status" value="1"/>
</dbReference>
<keyword evidence="2" id="KW-1185">Reference proteome</keyword>
<organism evidence="1 2">
    <name type="scientific">Paspalum notatum var. saurae</name>
    <dbReference type="NCBI Taxonomy" id="547442"/>
    <lineage>
        <taxon>Eukaryota</taxon>
        <taxon>Viridiplantae</taxon>
        <taxon>Streptophyta</taxon>
        <taxon>Embryophyta</taxon>
        <taxon>Tracheophyta</taxon>
        <taxon>Spermatophyta</taxon>
        <taxon>Magnoliopsida</taxon>
        <taxon>Liliopsida</taxon>
        <taxon>Poales</taxon>
        <taxon>Poaceae</taxon>
        <taxon>PACMAD clade</taxon>
        <taxon>Panicoideae</taxon>
        <taxon>Andropogonodae</taxon>
        <taxon>Paspaleae</taxon>
        <taxon>Paspalinae</taxon>
        <taxon>Paspalum</taxon>
    </lineage>
</organism>
<evidence type="ECO:0000313" key="2">
    <source>
        <dbReference type="Proteomes" id="UP001341281"/>
    </source>
</evidence>
<dbReference type="Gene3D" id="3.40.50.720">
    <property type="entry name" value="NAD(P)-binding Rossmann-like Domain"/>
    <property type="match status" value="2"/>
</dbReference>
<dbReference type="InterPro" id="IPR055280">
    <property type="entry name" value="TIC32"/>
</dbReference>
<evidence type="ECO:0000313" key="1">
    <source>
        <dbReference type="EMBL" id="WVZ53849.1"/>
    </source>
</evidence>
<proteinExistence type="predicted"/>
<reference evidence="1 2" key="1">
    <citation type="submission" date="2024-02" db="EMBL/GenBank/DDBJ databases">
        <title>High-quality chromosome-scale genome assembly of Pensacola bahiagrass (Paspalum notatum Flugge var. saurae).</title>
        <authorList>
            <person name="Vega J.M."/>
            <person name="Podio M."/>
            <person name="Orjuela J."/>
            <person name="Siena L.A."/>
            <person name="Pessino S.C."/>
            <person name="Combes M.C."/>
            <person name="Mariac C."/>
            <person name="Albertini E."/>
            <person name="Pupilli F."/>
            <person name="Ortiz J.P.A."/>
            <person name="Leblanc O."/>
        </authorList>
    </citation>
    <scope>NUCLEOTIDE SEQUENCE [LARGE SCALE GENOMIC DNA]</scope>
    <source>
        <strain evidence="1">R1</strain>
        <tissue evidence="1">Leaf</tissue>
    </source>
</reference>
<dbReference type="Proteomes" id="UP001341281">
    <property type="component" value="Chromosome 01"/>
</dbReference>
<gene>
    <name evidence="1" type="ORF">U9M48_004737</name>
</gene>
<dbReference type="CDD" id="cd05327">
    <property type="entry name" value="retinol-DH_like_SDR_c_like"/>
    <property type="match status" value="2"/>
</dbReference>
<dbReference type="PRINTS" id="PR00081">
    <property type="entry name" value="GDHRDH"/>
</dbReference>
<feature type="non-terminal residue" evidence="1">
    <location>
        <position position="674"/>
    </location>
</feature>
<dbReference type="PANTHER" id="PTHR48476:SF1">
    <property type="entry name" value="SHORT-CHAIN DEHYDROGENASE TIC 32, CHLOROPLASTIC-LIKE"/>
    <property type="match status" value="1"/>
</dbReference>
<dbReference type="AlphaFoldDB" id="A0AAQ3PKF2"/>
<name>A0AAQ3PKF2_PASNO</name>
<dbReference type="InterPro" id="IPR002347">
    <property type="entry name" value="SDR_fam"/>
</dbReference>
<dbReference type="PRINTS" id="PR00080">
    <property type="entry name" value="SDRFAMILY"/>
</dbReference>
<dbReference type="Pfam" id="PF00106">
    <property type="entry name" value="adh_short"/>
    <property type="match status" value="2"/>
</dbReference>
<dbReference type="InterPro" id="IPR036291">
    <property type="entry name" value="NAD(P)-bd_dom_sf"/>
</dbReference>
<protein>
    <submittedName>
        <fullName evidence="1">Uncharacterized protein</fullName>
    </submittedName>
</protein>
<accession>A0AAQ3PKF2</accession>
<dbReference type="SUPFAM" id="SSF51735">
    <property type="entry name" value="NAD(P)-binding Rossmann-fold domains"/>
    <property type="match status" value="2"/>
</dbReference>
<dbReference type="EMBL" id="CP144745">
    <property type="protein sequence ID" value="WVZ53849.1"/>
    <property type="molecule type" value="Genomic_DNA"/>
</dbReference>